<dbReference type="PROSITE" id="PS00518">
    <property type="entry name" value="ZF_RING_1"/>
    <property type="match status" value="1"/>
</dbReference>
<evidence type="ECO:0000256" key="8">
    <source>
        <dbReference type="ARBA" id="ARBA00023152"/>
    </source>
</evidence>
<feature type="compositionally biased region" description="Basic residues" evidence="10">
    <location>
        <begin position="367"/>
        <end position="378"/>
    </location>
</feature>
<keyword evidence="11" id="KW-1133">Transmembrane helix</keyword>
<keyword evidence="6" id="KW-0862">Zinc</keyword>
<keyword evidence="14" id="KW-1185">Reference proteome</keyword>
<dbReference type="GO" id="GO:0030151">
    <property type="term" value="F:molybdenum ion binding"/>
    <property type="evidence" value="ECO:0007669"/>
    <property type="project" value="InterPro"/>
</dbReference>
<keyword evidence="1" id="KW-0963">Cytoplasm</keyword>
<dbReference type="Pfam" id="PF00097">
    <property type="entry name" value="zf-C3HC4"/>
    <property type="match status" value="1"/>
</dbReference>
<evidence type="ECO:0000256" key="5">
    <source>
        <dbReference type="ARBA" id="ARBA00022777"/>
    </source>
</evidence>
<dbReference type="Pfam" id="PF03476">
    <property type="entry name" value="MOSC_N"/>
    <property type="match status" value="1"/>
</dbReference>
<evidence type="ECO:0000256" key="6">
    <source>
        <dbReference type="ARBA" id="ARBA00022833"/>
    </source>
</evidence>
<evidence type="ECO:0000256" key="3">
    <source>
        <dbReference type="ARBA" id="ARBA00022723"/>
    </source>
</evidence>
<dbReference type="Gene3D" id="3.30.40.10">
    <property type="entry name" value="Zinc/RING finger domain, C3HC4 (zinc finger)"/>
    <property type="match status" value="1"/>
</dbReference>
<dbReference type="InterPro" id="IPR007666">
    <property type="entry name" value="ADP_PFK/GK"/>
</dbReference>
<accession>A0A1I8GA75</accession>
<dbReference type="SUPFAM" id="SSF50800">
    <property type="entry name" value="PK beta-barrel domain-like"/>
    <property type="match status" value="1"/>
</dbReference>
<dbReference type="SMART" id="SM00184">
    <property type="entry name" value="RING"/>
    <property type="match status" value="1"/>
</dbReference>
<dbReference type="InterPro" id="IPR013083">
    <property type="entry name" value="Znf_RING/FYVE/PHD"/>
</dbReference>
<dbReference type="SUPFAM" id="SSF53613">
    <property type="entry name" value="Ribokinase-like"/>
    <property type="match status" value="1"/>
</dbReference>
<keyword evidence="3" id="KW-0479">Metal-binding</keyword>
<keyword evidence="5" id="KW-0418">Kinase</keyword>
<feature type="transmembrane region" description="Helical" evidence="11">
    <location>
        <begin position="495"/>
        <end position="518"/>
    </location>
</feature>
<dbReference type="GO" id="GO:0030170">
    <property type="term" value="F:pyridoxal phosphate binding"/>
    <property type="evidence" value="ECO:0007669"/>
    <property type="project" value="InterPro"/>
</dbReference>
<evidence type="ECO:0000256" key="7">
    <source>
        <dbReference type="ARBA" id="ARBA00022842"/>
    </source>
</evidence>
<feature type="domain" description="RING-type" evidence="12">
    <location>
        <begin position="713"/>
        <end position="756"/>
    </location>
</feature>
<dbReference type="Proteomes" id="UP000095280">
    <property type="component" value="Unplaced"/>
</dbReference>
<dbReference type="PROSITE" id="PS50089">
    <property type="entry name" value="ZF_RING_2"/>
    <property type="match status" value="1"/>
</dbReference>
<dbReference type="InterPro" id="IPR018957">
    <property type="entry name" value="Znf_C3HC4_RING-type"/>
</dbReference>
<feature type="compositionally biased region" description="Polar residues" evidence="10">
    <location>
        <begin position="383"/>
        <end position="401"/>
    </location>
</feature>
<dbReference type="InterPro" id="IPR005303">
    <property type="entry name" value="MOCOS_middle"/>
</dbReference>
<keyword evidence="2" id="KW-0808">Transferase</keyword>
<dbReference type="InterPro" id="IPR011037">
    <property type="entry name" value="Pyrv_Knase-like_insert_dom_sf"/>
</dbReference>
<evidence type="ECO:0000256" key="9">
    <source>
        <dbReference type="PROSITE-ProRule" id="PRU00175"/>
    </source>
</evidence>
<dbReference type="GO" id="GO:0008270">
    <property type="term" value="F:zinc ion binding"/>
    <property type="evidence" value="ECO:0007669"/>
    <property type="project" value="UniProtKB-KW"/>
</dbReference>
<keyword evidence="4 9" id="KW-0863">Zinc-finger</keyword>
<keyword evidence="8" id="KW-0324">Glycolysis</keyword>
<dbReference type="InterPro" id="IPR001841">
    <property type="entry name" value="Znf_RING"/>
</dbReference>
<feature type="transmembrane region" description="Helical" evidence="11">
    <location>
        <begin position="530"/>
        <end position="550"/>
    </location>
</feature>
<dbReference type="PANTHER" id="PTHR21208:SF1">
    <property type="entry name" value="ADP-DEPENDENT GLUCOKINASE"/>
    <property type="match status" value="1"/>
</dbReference>
<sequence>MLLQMFVASRRSRNRRRAGTVSAVLLYPVKSCLPVRVTSARVTESGLVSPDGVLDRSFAVVSVTNRKLLALKACPRLSLIQPVLDRSSPTRIRLSLSESADAEKLNVSNSVTVRIGAKDSRTSGVEKFDMFGEMAYGKVCDKDTNSWLRAVCGRNDAILVYCHQELRTTLTELRECQRLGIASKTFDGCDMPSSGDSRIAYANTAPLLLATEPALTALNQRLADKGRPPVGHCNFRANLVIDGPIQDREEEVWSFVFFPSSGCALAVLTPCTRCGITTVDYASPGDERRQLRTDGEPLKTLAEYRKDGAFKKFSPVFGVNGFVELPGDVAVGDEVLDSFRSIVGCLPTKNILQTETLRVAMPQAHQQQRRRSHQHQQQRHQGASMTANQFFQSEHQRSATNPGYAADDLDNNSSSDDSGPGGNCAAEAAASGGGASSSHRCSHAHSHSHGGGNGNPQLPTQQQVSLMGVAYQLLPLAPCLILVVLKLLQFHSTGLMMFCGLYVTYFYANSHLVTLTTAGRREARTIVNRIGAAWLAVAMTTCVAGVLYYYRGMSLWRCLCCLPPLMPSGGPIDLWTLTFVLTSTDLLLKMGVIGVKAAVVMATTGPGVSRLGRCRVLIALERFYHLYRMLPPVLPWLTVLTDGFADSRFYCTLLTVLYTLCKLWHSWRVLSVSLPPLRLALFSRDLGVIGGRVNLQQQQQQTLSGSSQQLEGCPLCHESPMEQPVRLACCTHVFCEDCVLRWLSCAGTARVCPLCRVGFATLPAMAAAAAAAATNGDSEADPLKYMNGNTCFGPGHARQCLYSILVAALAFGLAYWLNYRHQLLGQQSAQHLEHMRLVARQMAVAENYSLSALRRPRIAVGLGACVDNVISANDFWSIFDSKKLAEQAPKEGFDNYPEHLRSMAEFRQMFGFFFKQGAAAERYLDNQAVFSDIIARLKSASNSVARRFSLGGNAPTMANRLAGDGADVLLGATLTPEYRAALHRRVILTGMDESVDYHVSVEYEVGDEWSGVRAPRANRFIFHRDQGNSRLTSLPDFRSSLTAFRPDVLVIGGLQLMDGIPYANSSEPEALLSNLGGFLSEQTQPLIHFEMASFADADMLKLVIRHVLSNADSVGLNEQELPNLVSVLETGKPIVLSAAYPRVATMLDLMRRLYAALRDLPGGRHVSRIHLHTLGFQAILTRSNSRWVNSRSAAARAALVAHRFTCSVPDVDVDRAKLLMDDSFAISEMPGAFRRTFNASEPVSCWTEPVAPGADGRSQSSETLTLCVAPGLVCTRVRQTGGAGDNISAAGLSPQVDPTGDYVACQLESPTAQQIARTGQAGAMIERRVGDSLVADLEGGAQQASVRRVDLSLERVSALYNRTVSITAWNSAALWRSGKSSATPQILADVGNQTAEVDELLTSWKLTRLSVSASAEDCSLVIGLATGPKSGINRSVAADPVPAAQRLRTAFWLAASEPDRLSRAVVRVDGVHVAHLLLAGHVHAVARRTQRARLESRPLLDKHPASPGAAAAPHRLAALVEHEQLARTVSQAERLTAQLPGAQSGAGQLSDHGWVGLDELGIDAEAAVNEAVLLLAGIGEAKDKSYPGHNVRYADHCCFYLDAIL</sequence>
<dbReference type="Pfam" id="PF04587">
    <property type="entry name" value="ADP_PFK_GK"/>
    <property type="match status" value="1"/>
</dbReference>
<keyword evidence="11" id="KW-0812">Transmembrane</keyword>
<evidence type="ECO:0000259" key="13">
    <source>
        <dbReference type="PROSITE" id="PS51340"/>
    </source>
</evidence>
<dbReference type="SUPFAM" id="SSF57850">
    <property type="entry name" value="RING/U-box"/>
    <property type="match status" value="1"/>
</dbReference>
<proteinExistence type="predicted"/>
<evidence type="ECO:0000256" key="4">
    <source>
        <dbReference type="ARBA" id="ARBA00022771"/>
    </source>
</evidence>
<dbReference type="PROSITE" id="PS51255">
    <property type="entry name" value="ADPK"/>
    <property type="match status" value="1"/>
</dbReference>
<dbReference type="GO" id="GO:0006006">
    <property type="term" value="P:glucose metabolic process"/>
    <property type="evidence" value="ECO:0007669"/>
    <property type="project" value="TreeGrafter"/>
</dbReference>
<evidence type="ECO:0000313" key="15">
    <source>
        <dbReference type="WBParaSite" id="maker-uti_cns_0001333-snap-gene-0.8-mRNA-1"/>
    </source>
</evidence>
<name>A0A1I8GA75_9PLAT</name>
<evidence type="ECO:0000256" key="11">
    <source>
        <dbReference type="SAM" id="Phobius"/>
    </source>
</evidence>
<dbReference type="InterPro" id="IPR005302">
    <property type="entry name" value="MoCF_Sase_C"/>
</dbReference>
<feature type="region of interest" description="Disordered" evidence="10">
    <location>
        <begin position="362"/>
        <end position="459"/>
    </location>
</feature>
<protein>
    <submittedName>
        <fullName evidence="15">Anaphase-promoting complex subunit 11</fullName>
    </submittedName>
</protein>
<evidence type="ECO:0000256" key="1">
    <source>
        <dbReference type="ARBA" id="ARBA00022490"/>
    </source>
</evidence>
<feature type="domain" description="MOSC" evidence="13">
    <location>
        <begin position="176"/>
        <end position="338"/>
    </location>
</feature>
<reference evidence="15" key="1">
    <citation type="submission" date="2016-11" db="UniProtKB">
        <authorList>
            <consortium name="WormBaseParasite"/>
        </authorList>
    </citation>
    <scope>IDENTIFICATION</scope>
</reference>
<dbReference type="GO" id="GO:0006096">
    <property type="term" value="P:glycolytic process"/>
    <property type="evidence" value="ECO:0007669"/>
    <property type="project" value="UniProtKB-KW"/>
</dbReference>
<organism evidence="14 15">
    <name type="scientific">Macrostomum lignano</name>
    <dbReference type="NCBI Taxonomy" id="282301"/>
    <lineage>
        <taxon>Eukaryota</taxon>
        <taxon>Metazoa</taxon>
        <taxon>Spiralia</taxon>
        <taxon>Lophotrochozoa</taxon>
        <taxon>Platyhelminthes</taxon>
        <taxon>Rhabditophora</taxon>
        <taxon>Macrostomorpha</taxon>
        <taxon>Macrostomida</taxon>
        <taxon>Macrostomidae</taxon>
        <taxon>Macrostomum</taxon>
    </lineage>
</organism>
<evidence type="ECO:0000313" key="14">
    <source>
        <dbReference type="Proteomes" id="UP000095280"/>
    </source>
</evidence>
<dbReference type="Pfam" id="PF03473">
    <property type="entry name" value="MOSC"/>
    <property type="match status" value="1"/>
</dbReference>
<feature type="compositionally biased region" description="Low complexity" evidence="10">
    <location>
        <begin position="411"/>
        <end position="430"/>
    </location>
</feature>
<dbReference type="GO" id="GO:0043843">
    <property type="term" value="F:ADP-specific glucokinase activity"/>
    <property type="evidence" value="ECO:0007669"/>
    <property type="project" value="TreeGrafter"/>
</dbReference>
<dbReference type="PROSITE" id="PS51340">
    <property type="entry name" value="MOSC"/>
    <property type="match status" value="1"/>
</dbReference>
<dbReference type="WBParaSite" id="maker-uti_cns_0001333-snap-gene-0.8-mRNA-1">
    <property type="protein sequence ID" value="maker-uti_cns_0001333-snap-gene-0.8-mRNA-1"/>
    <property type="gene ID" value="maker-uti_cns_0001333-snap-gene-0.8"/>
</dbReference>
<dbReference type="Gene3D" id="3.40.1190.20">
    <property type="match status" value="1"/>
</dbReference>
<keyword evidence="11" id="KW-0472">Membrane</keyword>
<keyword evidence="7" id="KW-0460">Magnesium</keyword>
<evidence type="ECO:0000256" key="2">
    <source>
        <dbReference type="ARBA" id="ARBA00022679"/>
    </source>
</evidence>
<evidence type="ECO:0000256" key="10">
    <source>
        <dbReference type="SAM" id="MobiDB-lite"/>
    </source>
</evidence>
<dbReference type="GO" id="GO:0005783">
    <property type="term" value="C:endoplasmic reticulum"/>
    <property type="evidence" value="ECO:0007669"/>
    <property type="project" value="TreeGrafter"/>
</dbReference>
<dbReference type="InterPro" id="IPR017907">
    <property type="entry name" value="Znf_RING_CS"/>
</dbReference>
<dbReference type="SUPFAM" id="SSF141673">
    <property type="entry name" value="MOSC N-terminal domain-like"/>
    <property type="match status" value="1"/>
</dbReference>
<dbReference type="PANTHER" id="PTHR21208">
    <property type="entry name" value="ADP-DEPENDENT GLUCOKINASE"/>
    <property type="match status" value="1"/>
</dbReference>
<evidence type="ECO:0000259" key="12">
    <source>
        <dbReference type="PROSITE" id="PS50089"/>
    </source>
</evidence>
<dbReference type="InterPro" id="IPR029056">
    <property type="entry name" value="Ribokinase-like"/>
</dbReference>